<comment type="similarity">
    <text evidence="1">Belongs to the small GTPase superfamily. Rab family.</text>
</comment>
<dbReference type="Gene3D" id="3.40.50.300">
    <property type="entry name" value="P-loop containing nucleotide triphosphate hydrolases"/>
    <property type="match status" value="1"/>
</dbReference>
<dbReference type="FunFam" id="3.40.50.300:FF:000430">
    <property type="entry name" value="Probable Ras-related protein Rab-18"/>
    <property type="match status" value="1"/>
</dbReference>
<evidence type="ECO:0000256" key="11">
    <source>
        <dbReference type="SAM" id="MobiDB-lite"/>
    </source>
</evidence>
<keyword evidence="3" id="KW-0813">Transport</keyword>
<dbReference type="AlphaFoldDB" id="A0A8S2ENA5"/>
<comment type="catalytic activity">
    <reaction evidence="10">
        <text>GTP + H2O = GDP + phosphate + H(+)</text>
        <dbReference type="Rhea" id="RHEA:19669"/>
        <dbReference type="ChEBI" id="CHEBI:15377"/>
        <dbReference type="ChEBI" id="CHEBI:15378"/>
        <dbReference type="ChEBI" id="CHEBI:37565"/>
        <dbReference type="ChEBI" id="CHEBI:43474"/>
        <dbReference type="ChEBI" id="CHEBI:58189"/>
        <dbReference type="EC" id="3.6.5.2"/>
    </reaction>
    <physiologicalReaction direction="left-to-right" evidence="10">
        <dbReference type="Rhea" id="RHEA:19670"/>
    </physiologicalReaction>
</comment>
<evidence type="ECO:0000256" key="10">
    <source>
        <dbReference type="ARBA" id="ARBA00047660"/>
    </source>
</evidence>
<dbReference type="PANTHER" id="PTHR47977">
    <property type="entry name" value="RAS-RELATED PROTEIN RAB"/>
    <property type="match status" value="1"/>
</dbReference>
<protein>
    <recommendedName>
        <fullName evidence="2">small monomeric GTPase</fullName>
        <ecNumber evidence="2">3.6.5.2</ecNumber>
    </recommendedName>
</protein>
<evidence type="ECO:0000256" key="5">
    <source>
        <dbReference type="ARBA" id="ARBA00022801"/>
    </source>
</evidence>
<keyword evidence="4" id="KW-0547">Nucleotide-binding</keyword>
<dbReference type="PROSITE" id="PS00675">
    <property type="entry name" value="SIGMA54_INTERACT_1"/>
    <property type="match status" value="1"/>
</dbReference>
<dbReference type="SUPFAM" id="SSF52540">
    <property type="entry name" value="P-loop containing nucleoside triphosphate hydrolases"/>
    <property type="match status" value="1"/>
</dbReference>
<evidence type="ECO:0000256" key="2">
    <source>
        <dbReference type="ARBA" id="ARBA00011984"/>
    </source>
</evidence>
<keyword evidence="8" id="KW-0449">Lipoprotein</keyword>
<dbReference type="GO" id="GO:0005525">
    <property type="term" value="F:GTP binding"/>
    <property type="evidence" value="ECO:0007669"/>
    <property type="project" value="UniProtKB-KW"/>
</dbReference>
<evidence type="ECO:0000256" key="4">
    <source>
        <dbReference type="ARBA" id="ARBA00022741"/>
    </source>
</evidence>
<keyword evidence="6" id="KW-0653">Protein transport</keyword>
<keyword evidence="9" id="KW-0636">Prenylation</keyword>
<organism evidence="12 14">
    <name type="scientific">Didymodactylos carnosus</name>
    <dbReference type="NCBI Taxonomy" id="1234261"/>
    <lineage>
        <taxon>Eukaryota</taxon>
        <taxon>Metazoa</taxon>
        <taxon>Spiralia</taxon>
        <taxon>Gnathifera</taxon>
        <taxon>Rotifera</taxon>
        <taxon>Eurotatoria</taxon>
        <taxon>Bdelloidea</taxon>
        <taxon>Philodinida</taxon>
        <taxon>Philodinidae</taxon>
        <taxon>Didymodactylos</taxon>
    </lineage>
</organism>
<reference evidence="12" key="1">
    <citation type="submission" date="2021-02" db="EMBL/GenBank/DDBJ databases">
        <authorList>
            <person name="Nowell W R."/>
        </authorList>
    </citation>
    <scope>NUCLEOTIDE SEQUENCE</scope>
</reference>
<dbReference type="Pfam" id="PF00071">
    <property type="entry name" value="Ras"/>
    <property type="match status" value="1"/>
</dbReference>
<evidence type="ECO:0000256" key="9">
    <source>
        <dbReference type="ARBA" id="ARBA00023289"/>
    </source>
</evidence>
<dbReference type="InterPro" id="IPR005225">
    <property type="entry name" value="Small_GTP-bd"/>
</dbReference>
<dbReference type="PRINTS" id="PR00449">
    <property type="entry name" value="RASTRNSFRMNG"/>
</dbReference>
<evidence type="ECO:0000256" key="6">
    <source>
        <dbReference type="ARBA" id="ARBA00022927"/>
    </source>
</evidence>
<dbReference type="Proteomes" id="UP000682733">
    <property type="component" value="Unassembled WGS sequence"/>
</dbReference>
<dbReference type="SMART" id="SM00176">
    <property type="entry name" value="RAN"/>
    <property type="match status" value="1"/>
</dbReference>
<dbReference type="InterPro" id="IPR050227">
    <property type="entry name" value="Rab"/>
</dbReference>
<evidence type="ECO:0000313" key="14">
    <source>
        <dbReference type="Proteomes" id="UP000677228"/>
    </source>
</evidence>
<dbReference type="Proteomes" id="UP000677228">
    <property type="component" value="Unassembled WGS sequence"/>
</dbReference>
<dbReference type="SMART" id="SM00175">
    <property type="entry name" value="RAB"/>
    <property type="match status" value="1"/>
</dbReference>
<dbReference type="PROSITE" id="PS51419">
    <property type="entry name" value="RAB"/>
    <property type="match status" value="1"/>
</dbReference>
<gene>
    <name evidence="12" type="ORF">OVA965_LOCUS23627</name>
    <name evidence="13" type="ORF">TMI583_LOCUS24347</name>
</gene>
<dbReference type="PROSITE" id="PS51421">
    <property type="entry name" value="RAS"/>
    <property type="match status" value="1"/>
</dbReference>
<evidence type="ECO:0000256" key="8">
    <source>
        <dbReference type="ARBA" id="ARBA00023288"/>
    </source>
</evidence>
<keyword evidence="7" id="KW-0342">GTP-binding</keyword>
<dbReference type="EMBL" id="CAJOBA010035398">
    <property type="protein sequence ID" value="CAF4003823.1"/>
    <property type="molecule type" value="Genomic_DNA"/>
</dbReference>
<evidence type="ECO:0000313" key="12">
    <source>
        <dbReference type="EMBL" id="CAF1193532.1"/>
    </source>
</evidence>
<dbReference type="GO" id="GO:0015031">
    <property type="term" value="P:protein transport"/>
    <property type="evidence" value="ECO:0007669"/>
    <property type="project" value="UniProtKB-KW"/>
</dbReference>
<accession>A0A8S2ENA5</accession>
<comment type="caution">
    <text evidence="12">The sequence shown here is derived from an EMBL/GenBank/DDBJ whole genome shotgun (WGS) entry which is preliminary data.</text>
</comment>
<dbReference type="InterPro" id="IPR001806">
    <property type="entry name" value="Small_GTPase"/>
</dbReference>
<dbReference type="CDD" id="cd01863">
    <property type="entry name" value="Rab18"/>
    <property type="match status" value="1"/>
</dbReference>
<evidence type="ECO:0000256" key="1">
    <source>
        <dbReference type="ARBA" id="ARBA00006270"/>
    </source>
</evidence>
<evidence type="ECO:0000256" key="3">
    <source>
        <dbReference type="ARBA" id="ARBA00022448"/>
    </source>
</evidence>
<dbReference type="InterPro" id="IPR027417">
    <property type="entry name" value="P-loop_NTPase"/>
</dbReference>
<dbReference type="NCBIfam" id="TIGR00231">
    <property type="entry name" value="small_GTP"/>
    <property type="match status" value="1"/>
</dbReference>
<evidence type="ECO:0000256" key="7">
    <source>
        <dbReference type="ARBA" id="ARBA00023134"/>
    </source>
</evidence>
<dbReference type="GO" id="GO:0003925">
    <property type="term" value="F:G protein activity"/>
    <property type="evidence" value="ECO:0007669"/>
    <property type="project" value="UniProtKB-EC"/>
</dbReference>
<name>A0A8S2ENA5_9BILA</name>
<sequence>MHKILSDLSFNSTKNYSMADDDILTTLKILIIGESGVGKSSLLLRFTDDKFDPEQPATIGVDFKVKSLDVGGNRVKLAIWKKYFVVLQDTAGQERFRTLTPSYYRGAQGAILVYDVCNRDSFRQLDRWISELDTFATKSNIVKMLVGNKIDQESSRMVSRDEGNKFAKKYSMLFIEASARTCEGVQIAFEELVQKIIQTPGLWQNDQHSQGFRPGDTDKPTESSGCTYC</sequence>
<dbReference type="EMBL" id="CAJNOK010013868">
    <property type="protein sequence ID" value="CAF1193532.1"/>
    <property type="molecule type" value="Genomic_DNA"/>
</dbReference>
<keyword evidence="5" id="KW-0378">Hydrolase</keyword>
<feature type="region of interest" description="Disordered" evidence="11">
    <location>
        <begin position="205"/>
        <end position="229"/>
    </location>
</feature>
<proteinExistence type="inferred from homology"/>
<dbReference type="InterPro" id="IPR025662">
    <property type="entry name" value="Sigma_54_int_dom_ATP-bd_1"/>
</dbReference>
<dbReference type="SMART" id="SM00173">
    <property type="entry name" value="RAS"/>
    <property type="match status" value="1"/>
</dbReference>
<evidence type="ECO:0000313" key="13">
    <source>
        <dbReference type="EMBL" id="CAF4003823.1"/>
    </source>
</evidence>
<dbReference type="SMART" id="SM00174">
    <property type="entry name" value="RHO"/>
    <property type="match status" value="1"/>
</dbReference>
<dbReference type="EC" id="3.6.5.2" evidence="2"/>